<dbReference type="PANTHER" id="PTHR33988">
    <property type="entry name" value="ENDORIBONUCLEASE MAZF-RELATED"/>
    <property type="match status" value="1"/>
</dbReference>
<dbReference type="Proteomes" id="UP001575181">
    <property type="component" value="Unassembled WGS sequence"/>
</dbReference>
<dbReference type="InterPro" id="IPR011067">
    <property type="entry name" value="Plasmid_toxin/cell-grow_inhib"/>
</dbReference>
<sequence>MAPQPATPQQGDALWFRFHPQAGHEQRGWRPGVVVSPQAFNHKTGLVLICPVTNQAKGYPFEVSLDTVPNLSGVILADQVRSLDWRARAGDPITRIPEALWEEMVAKIQPLLEPVDY</sequence>
<dbReference type="Gene3D" id="2.30.30.110">
    <property type="match status" value="1"/>
</dbReference>
<comment type="caution">
    <text evidence="1">The sequence shown here is derived from an EMBL/GenBank/DDBJ whole genome shotgun (WGS) entry which is preliminary data.</text>
</comment>
<name>A0ABV4TXH9_9GAMM</name>
<evidence type="ECO:0000313" key="2">
    <source>
        <dbReference type="Proteomes" id="UP001575181"/>
    </source>
</evidence>
<dbReference type="RefSeq" id="WP_373656747.1">
    <property type="nucleotide sequence ID" value="NZ_JBGUAW010000010.1"/>
</dbReference>
<dbReference type="InterPro" id="IPR003477">
    <property type="entry name" value="PemK-like"/>
</dbReference>
<organism evidence="1 2">
    <name type="scientific">Thiohalorhabdus methylotrophus</name>
    <dbReference type="NCBI Taxonomy" id="3242694"/>
    <lineage>
        <taxon>Bacteria</taxon>
        <taxon>Pseudomonadati</taxon>
        <taxon>Pseudomonadota</taxon>
        <taxon>Gammaproteobacteria</taxon>
        <taxon>Thiohalorhabdales</taxon>
        <taxon>Thiohalorhabdaceae</taxon>
        <taxon>Thiohalorhabdus</taxon>
    </lineage>
</organism>
<keyword evidence="2" id="KW-1185">Reference proteome</keyword>
<dbReference type="PANTHER" id="PTHR33988:SF3">
    <property type="entry name" value="ENDORIBONUCLEASE TOXIN CHPB-RELATED"/>
    <property type="match status" value="1"/>
</dbReference>
<protein>
    <submittedName>
        <fullName evidence="1">Type II toxin-antitoxin system PemK/MazF family toxin</fullName>
    </submittedName>
</protein>
<reference evidence="1 2" key="1">
    <citation type="submission" date="2024-08" db="EMBL/GenBank/DDBJ databases">
        <title>Whole-genome sequencing of halo(alkali)philic microorganisms from hypersaline lakes.</title>
        <authorList>
            <person name="Sorokin D.Y."/>
            <person name="Merkel A.Y."/>
            <person name="Messina E."/>
            <person name="Yakimov M."/>
        </authorList>
    </citation>
    <scope>NUCLEOTIDE SEQUENCE [LARGE SCALE GENOMIC DNA]</scope>
    <source>
        <strain evidence="1 2">Cl-TMA</strain>
    </source>
</reference>
<dbReference type="SUPFAM" id="SSF50118">
    <property type="entry name" value="Cell growth inhibitor/plasmid maintenance toxic component"/>
    <property type="match status" value="1"/>
</dbReference>
<gene>
    <name evidence="1" type="ORF">ACERLL_14125</name>
</gene>
<accession>A0ABV4TXH9</accession>
<evidence type="ECO:0000313" key="1">
    <source>
        <dbReference type="EMBL" id="MFA9461958.1"/>
    </source>
</evidence>
<dbReference type="EMBL" id="JBGUAW010000010">
    <property type="protein sequence ID" value="MFA9461958.1"/>
    <property type="molecule type" value="Genomic_DNA"/>
</dbReference>
<dbReference type="Pfam" id="PF02452">
    <property type="entry name" value="PemK_toxin"/>
    <property type="match status" value="1"/>
</dbReference>
<proteinExistence type="predicted"/>